<reference evidence="4 5" key="1">
    <citation type="submission" date="2019-05" db="EMBL/GenBank/DDBJ databases">
        <title>Emergence of the Ug99 lineage of the wheat stem rust pathogen through somatic hybridization.</title>
        <authorList>
            <person name="Li F."/>
            <person name="Upadhyaya N.M."/>
            <person name="Sperschneider J."/>
            <person name="Matny O."/>
            <person name="Nguyen-Phuc H."/>
            <person name="Mago R."/>
            <person name="Raley C."/>
            <person name="Miller M.E."/>
            <person name="Silverstein K.A.T."/>
            <person name="Henningsen E."/>
            <person name="Hirsch C.D."/>
            <person name="Visser B."/>
            <person name="Pretorius Z.A."/>
            <person name="Steffenson B.J."/>
            <person name="Schwessinger B."/>
            <person name="Dodds P.N."/>
            <person name="Figueroa M."/>
        </authorList>
    </citation>
    <scope>NUCLEOTIDE SEQUENCE [LARGE SCALE GENOMIC DNA]</scope>
    <source>
        <strain evidence="2">21-0</strain>
        <strain evidence="3 5">Ug99</strain>
    </source>
</reference>
<dbReference type="EMBL" id="VSWC01000040">
    <property type="protein sequence ID" value="KAA1105630.1"/>
    <property type="molecule type" value="Genomic_DNA"/>
</dbReference>
<sequence>MSTRDPHPGGHRKLRHRSLKRLSPSLVRYQSANFESIYRGKASRKELGKDTLGTASTLSAASWIQSSPQRVNLPDPTTELALMTMTPKRVS</sequence>
<accession>A0A5B0RGX7</accession>
<evidence type="ECO:0000313" key="5">
    <source>
        <dbReference type="Proteomes" id="UP000325313"/>
    </source>
</evidence>
<proteinExistence type="predicted"/>
<evidence type="ECO:0000256" key="1">
    <source>
        <dbReference type="SAM" id="MobiDB-lite"/>
    </source>
</evidence>
<feature type="compositionally biased region" description="Basic residues" evidence="1">
    <location>
        <begin position="9"/>
        <end position="20"/>
    </location>
</feature>
<name>A0A5B0RGX7_PUCGR</name>
<dbReference type="Proteomes" id="UP000324748">
    <property type="component" value="Unassembled WGS sequence"/>
</dbReference>
<evidence type="ECO:0000313" key="4">
    <source>
        <dbReference type="Proteomes" id="UP000324748"/>
    </source>
</evidence>
<comment type="caution">
    <text evidence="3">The sequence shown here is derived from an EMBL/GenBank/DDBJ whole genome shotgun (WGS) entry which is preliminary data.</text>
</comment>
<feature type="region of interest" description="Disordered" evidence="1">
    <location>
        <begin position="1"/>
        <end position="22"/>
    </location>
</feature>
<keyword evidence="4" id="KW-1185">Reference proteome</keyword>
<evidence type="ECO:0000313" key="2">
    <source>
        <dbReference type="EMBL" id="KAA1105630.1"/>
    </source>
</evidence>
<protein>
    <submittedName>
        <fullName evidence="3">Uncharacterized protein</fullName>
    </submittedName>
</protein>
<gene>
    <name evidence="2" type="ORF">PGT21_013732</name>
    <name evidence="3" type="ORF">PGTUg99_004718</name>
</gene>
<dbReference type="AlphaFoldDB" id="A0A5B0RGX7"/>
<dbReference type="Proteomes" id="UP000325313">
    <property type="component" value="Unassembled WGS sequence"/>
</dbReference>
<evidence type="ECO:0000313" key="3">
    <source>
        <dbReference type="EMBL" id="KAA1125151.1"/>
    </source>
</evidence>
<dbReference type="EMBL" id="VDEP01000182">
    <property type="protein sequence ID" value="KAA1125151.1"/>
    <property type="molecule type" value="Genomic_DNA"/>
</dbReference>
<organism evidence="3 5">
    <name type="scientific">Puccinia graminis f. sp. tritici</name>
    <dbReference type="NCBI Taxonomy" id="56615"/>
    <lineage>
        <taxon>Eukaryota</taxon>
        <taxon>Fungi</taxon>
        <taxon>Dikarya</taxon>
        <taxon>Basidiomycota</taxon>
        <taxon>Pucciniomycotina</taxon>
        <taxon>Pucciniomycetes</taxon>
        <taxon>Pucciniales</taxon>
        <taxon>Pucciniaceae</taxon>
        <taxon>Puccinia</taxon>
    </lineage>
</organism>